<accession>A0A6J2GA98</accession>
<evidence type="ECO:0000256" key="1">
    <source>
        <dbReference type="ARBA" id="ARBA00004613"/>
    </source>
</evidence>
<dbReference type="InterPro" id="IPR001811">
    <property type="entry name" value="Chemokine_IL8-like_dom"/>
</dbReference>
<comment type="subcellular location">
    <subcellularLocation>
        <location evidence="1">Secreted</location>
    </subcellularLocation>
</comment>
<feature type="compositionally biased region" description="Basic and acidic residues" evidence="5">
    <location>
        <begin position="89"/>
        <end position="100"/>
    </location>
</feature>
<keyword evidence="6" id="KW-1133">Transmembrane helix</keyword>
<dbReference type="AlphaFoldDB" id="A0A6J2GA98"/>
<sequence length="452" mass="48376">MKYTKTELWTAITFLKWVKRQPKAPLKCSNECSGFTSLIAEKRIRSYRRTEPRCAKQAIILTTLKSKEFCADPEAEWVKKIVEKLDQKKATASPLRHDATSPEEAGDVQKQVGLPVRAPSQATAPTGFFQGTSTTAWERIHAPAARTEVSSKSPPARQDSTQLPAGSPSVTQEYAARSEVAPEANRDSSNSPASSTALTAGMDSSQPTPHPTARVHGFYNTMRSTEECAGHTANAAADVQDTTSPDSDSDPMATTKGSDKPLLSASESLDSTTARANAPDTASSSSRSDLPSTLDSVDIATPPDTPIPPDTSSVSTLNSTVATDKGASVHSNKVVGSSTDGSGTRTFDYSSPVGKQEPSDTLVFAGQAFSGQARVQTITDRPDDQPLSSFLSQTHFVIPVSVVSGVTICTVALVWLYLKFGMRPEESSREMVQGLLYQRAGHQNNAYPMEVI</sequence>
<keyword evidence="6" id="KW-0812">Transmembrane</keyword>
<feature type="compositionally biased region" description="Polar residues" evidence="5">
    <location>
        <begin position="187"/>
        <end position="207"/>
    </location>
</feature>
<dbReference type="GO" id="GO:0048020">
    <property type="term" value="F:CCR chemokine receptor binding"/>
    <property type="evidence" value="ECO:0007669"/>
    <property type="project" value="TreeGrafter"/>
</dbReference>
<dbReference type="PANTHER" id="PTHR12015">
    <property type="entry name" value="SMALL INDUCIBLE CYTOKINE A"/>
    <property type="match status" value="1"/>
</dbReference>
<evidence type="ECO:0000313" key="9">
    <source>
        <dbReference type="RefSeq" id="XP_027572043.2"/>
    </source>
</evidence>
<keyword evidence="4" id="KW-0732">Signal</keyword>
<feature type="transmembrane region" description="Helical" evidence="6">
    <location>
        <begin position="396"/>
        <end position="418"/>
    </location>
</feature>
<feature type="compositionally biased region" description="Low complexity" evidence="5">
    <location>
        <begin position="278"/>
        <end position="302"/>
    </location>
</feature>
<dbReference type="CDD" id="cd00272">
    <property type="entry name" value="Chemokine_CC"/>
    <property type="match status" value="1"/>
</dbReference>
<reference evidence="9" key="1">
    <citation type="submission" date="2025-08" db="UniProtKB">
        <authorList>
            <consortium name="RefSeq"/>
        </authorList>
    </citation>
    <scope>IDENTIFICATION</scope>
    <source>
        <tissue evidence="9">Muscle</tissue>
    </source>
</reference>
<dbReference type="GO" id="GO:0008009">
    <property type="term" value="F:chemokine activity"/>
    <property type="evidence" value="ECO:0007669"/>
    <property type="project" value="InterPro"/>
</dbReference>
<dbReference type="Pfam" id="PF00048">
    <property type="entry name" value="IL8"/>
    <property type="match status" value="1"/>
</dbReference>
<dbReference type="Gene3D" id="2.40.50.40">
    <property type="match status" value="1"/>
</dbReference>
<protein>
    <submittedName>
        <fullName evidence="9">Fractalkine isoform X3</fullName>
    </submittedName>
</protein>
<dbReference type="RefSeq" id="XP_027572043.2">
    <property type="nucleotide sequence ID" value="XM_027716242.2"/>
</dbReference>
<evidence type="ECO:0000256" key="6">
    <source>
        <dbReference type="SAM" id="Phobius"/>
    </source>
</evidence>
<feature type="domain" description="Chemokine interleukin-8-like" evidence="7">
    <location>
        <begin position="25"/>
        <end position="85"/>
    </location>
</feature>
<dbReference type="CTD" id="6376"/>
<dbReference type="PANTHER" id="PTHR12015:SF183">
    <property type="entry name" value="C-C MOTIF CHEMOKINE 3"/>
    <property type="match status" value="1"/>
</dbReference>
<dbReference type="GO" id="GO:0006954">
    <property type="term" value="P:inflammatory response"/>
    <property type="evidence" value="ECO:0007669"/>
    <property type="project" value="TreeGrafter"/>
</dbReference>
<feature type="region of interest" description="Disordered" evidence="5">
    <location>
        <begin position="89"/>
        <end position="108"/>
    </location>
</feature>
<organism evidence="8 9">
    <name type="scientific">Pipra filicauda</name>
    <name type="common">Wire-tailed manakin</name>
    <dbReference type="NCBI Taxonomy" id="649802"/>
    <lineage>
        <taxon>Eukaryota</taxon>
        <taxon>Metazoa</taxon>
        <taxon>Chordata</taxon>
        <taxon>Craniata</taxon>
        <taxon>Vertebrata</taxon>
        <taxon>Euteleostomi</taxon>
        <taxon>Archelosauria</taxon>
        <taxon>Archosauria</taxon>
        <taxon>Dinosauria</taxon>
        <taxon>Saurischia</taxon>
        <taxon>Theropoda</taxon>
        <taxon>Coelurosauria</taxon>
        <taxon>Aves</taxon>
        <taxon>Neognathae</taxon>
        <taxon>Neoaves</taxon>
        <taxon>Telluraves</taxon>
        <taxon>Australaves</taxon>
        <taxon>Passeriformes</taxon>
        <taxon>Pipridae</taxon>
        <taxon>Pipra</taxon>
    </lineage>
</organism>
<keyword evidence="8" id="KW-1185">Reference proteome</keyword>
<evidence type="ECO:0000256" key="5">
    <source>
        <dbReference type="SAM" id="MobiDB-lite"/>
    </source>
</evidence>
<evidence type="ECO:0000259" key="7">
    <source>
        <dbReference type="SMART" id="SM00199"/>
    </source>
</evidence>
<dbReference type="Proteomes" id="UP000504627">
    <property type="component" value="Unplaced"/>
</dbReference>
<dbReference type="GO" id="GO:0005615">
    <property type="term" value="C:extracellular space"/>
    <property type="evidence" value="ECO:0007669"/>
    <property type="project" value="UniProtKB-KW"/>
</dbReference>
<proteinExistence type="predicted"/>
<evidence type="ECO:0000256" key="2">
    <source>
        <dbReference type="ARBA" id="ARBA00022514"/>
    </source>
</evidence>
<feature type="compositionally biased region" description="Polar residues" evidence="5">
    <location>
        <begin position="148"/>
        <end position="172"/>
    </location>
</feature>
<evidence type="ECO:0000256" key="4">
    <source>
        <dbReference type="ARBA" id="ARBA00022729"/>
    </source>
</evidence>
<feature type="compositionally biased region" description="Polar residues" evidence="5">
    <location>
        <begin position="329"/>
        <end position="349"/>
    </location>
</feature>
<dbReference type="InterPro" id="IPR036048">
    <property type="entry name" value="Interleukin_8-like_sf"/>
</dbReference>
<dbReference type="InterPro" id="IPR039809">
    <property type="entry name" value="Chemokine_b/g/d"/>
</dbReference>
<dbReference type="GeneID" id="113985453"/>
<keyword evidence="6" id="KW-0472">Membrane</keyword>
<dbReference type="GO" id="GO:0070098">
    <property type="term" value="P:chemokine-mediated signaling pathway"/>
    <property type="evidence" value="ECO:0007669"/>
    <property type="project" value="TreeGrafter"/>
</dbReference>
<dbReference type="GO" id="GO:0061844">
    <property type="term" value="P:antimicrobial humoral immune response mediated by antimicrobial peptide"/>
    <property type="evidence" value="ECO:0007669"/>
    <property type="project" value="TreeGrafter"/>
</dbReference>
<keyword evidence="3" id="KW-0964">Secreted</keyword>
<evidence type="ECO:0000256" key="3">
    <source>
        <dbReference type="ARBA" id="ARBA00022525"/>
    </source>
</evidence>
<feature type="compositionally biased region" description="Polar residues" evidence="5">
    <location>
        <begin position="265"/>
        <end position="275"/>
    </location>
</feature>
<evidence type="ECO:0000313" key="8">
    <source>
        <dbReference type="Proteomes" id="UP000504627"/>
    </source>
</evidence>
<dbReference type="SMART" id="SM00199">
    <property type="entry name" value="SCY"/>
    <property type="match status" value="1"/>
</dbReference>
<keyword evidence="2" id="KW-0202">Cytokine</keyword>
<gene>
    <name evidence="9" type="primary">CX3CL1</name>
</gene>
<dbReference type="GO" id="GO:0030335">
    <property type="term" value="P:positive regulation of cell migration"/>
    <property type="evidence" value="ECO:0007669"/>
    <property type="project" value="TreeGrafter"/>
</dbReference>
<feature type="region of interest" description="Disordered" evidence="5">
    <location>
        <begin position="237"/>
        <end position="354"/>
    </location>
</feature>
<name>A0A6J2GA98_9PASS</name>
<dbReference type="SUPFAM" id="SSF54117">
    <property type="entry name" value="Interleukin 8-like chemokines"/>
    <property type="match status" value="1"/>
</dbReference>
<feature type="region of interest" description="Disordered" evidence="5">
    <location>
        <begin position="144"/>
        <end position="215"/>
    </location>
</feature>